<sequence>MSSTLGQLFRISTWGESHGVGVGVNIDGCPPMLEISQEDIQKELDRRRPGQSDIVTPRKEGDVCEILSGVFEGKTLGSPIGILVRNKDQRPSSYDEMKDKYRPSHADYTYDAKYGIRAWHGGGRASARETIGRVAAAAVAKKVIDSLCPGIETIAYVKSIKDLEANVDPDTITFDQVESNIVRTGDPAMVDPMINLIKEVRSEGNSVGGVVECVIRNVPAGLGAPVFDKLEADLAKAMMSLPATKGFEIGSGFGGTLLTGREHNDHFFMEGDKVRTKTNRSGGVQGGISNGENIIFRVAFKPTATIMTEQPTVSTSHEDTELKGRGRHDACVLPRAVPMVEAMANLILVDHLLRQRAQCGL</sequence>
<dbReference type="Gene3D" id="3.60.150.10">
    <property type="entry name" value="Chorismate synthase AroC"/>
    <property type="match status" value="1"/>
</dbReference>
<comment type="subunit">
    <text evidence="7">Homotetramer.</text>
</comment>
<comment type="caution">
    <text evidence="7">Lacks conserved residue(s) required for the propagation of feature annotation.</text>
</comment>
<dbReference type="SUPFAM" id="SSF103263">
    <property type="entry name" value="Chorismate synthase, AroC"/>
    <property type="match status" value="1"/>
</dbReference>
<dbReference type="CDD" id="cd07304">
    <property type="entry name" value="Chorismate_synthase"/>
    <property type="match status" value="1"/>
</dbReference>
<comment type="pathway">
    <text evidence="1 7">Metabolic intermediate biosynthesis; chorismate biosynthesis; chorismate from D-erythrose 4-phosphate and phosphoenolpyruvate: step 7/7.</text>
</comment>
<evidence type="ECO:0000256" key="5">
    <source>
        <dbReference type="ARBA" id="ARBA00023141"/>
    </source>
</evidence>
<dbReference type="Pfam" id="PF01264">
    <property type="entry name" value="Chorismate_synt"/>
    <property type="match status" value="1"/>
</dbReference>
<reference evidence="8 9" key="1">
    <citation type="submission" date="2024-02" db="EMBL/GenBank/DDBJ databases">
        <title>Rubritalea halochordaticola NBRC 107102.</title>
        <authorList>
            <person name="Ichikawa N."/>
            <person name="Katano-Makiyama Y."/>
            <person name="Hidaka K."/>
        </authorList>
    </citation>
    <scope>NUCLEOTIDE SEQUENCE [LARGE SCALE GENOMIC DNA]</scope>
    <source>
        <strain evidence="8 9">NBRC 107102</strain>
    </source>
</reference>
<name>A0ABP9V2A4_9BACT</name>
<keyword evidence="5 7" id="KW-0057">Aromatic amino acid biosynthesis</keyword>
<evidence type="ECO:0000256" key="1">
    <source>
        <dbReference type="ARBA" id="ARBA00005044"/>
    </source>
</evidence>
<dbReference type="InterPro" id="IPR035904">
    <property type="entry name" value="Chorismate_synth_AroC_sf"/>
</dbReference>
<keyword evidence="9" id="KW-1185">Reference proteome</keyword>
<feature type="binding site" evidence="7">
    <location>
        <position position="47"/>
    </location>
    <ligand>
        <name>NADP(+)</name>
        <dbReference type="ChEBI" id="CHEBI:58349"/>
    </ligand>
</feature>
<dbReference type="PROSITE" id="PS00788">
    <property type="entry name" value="CHORISMATE_SYNTHASE_2"/>
    <property type="match status" value="1"/>
</dbReference>
<evidence type="ECO:0000256" key="3">
    <source>
        <dbReference type="ARBA" id="ARBA00013036"/>
    </source>
</evidence>
<comment type="catalytic activity">
    <reaction evidence="7">
        <text>5-O-(1-carboxyvinyl)-3-phosphoshikimate = chorismate + phosphate</text>
        <dbReference type="Rhea" id="RHEA:21020"/>
        <dbReference type="ChEBI" id="CHEBI:29748"/>
        <dbReference type="ChEBI" id="CHEBI:43474"/>
        <dbReference type="ChEBI" id="CHEBI:57701"/>
        <dbReference type="EC" id="4.2.3.5"/>
    </reaction>
</comment>
<dbReference type="HAMAP" id="MF_00300">
    <property type="entry name" value="Chorismate_synth"/>
    <property type="match status" value="1"/>
</dbReference>
<evidence type="ECO:0000256" key="6">
    <source>
        <dbReference type="ARBA" id="ARBA00023239"/>
    </source>
</evidence>
<keyword evidence="7" id="KW-0274">FAD</keyword>
<comment type="function">
    <text evidence="7">Catalyzes the anti-1,4-elimination of the C-3 phosphate and the C-6 proR hydrogen from 5-enolpyruvylshikimate-3-phosphate (EPSP) to yield chorismate, which is the branch point compound that serves as the starting substrate for the three terminal pathways of aromatic amino acid biosynthesis. This reaction introduces a second double bond into the aromatic ring system.</text>
</comment>
<feature type="binding site" evidence="7">
    <location>
        <position position="327"/>
    </location>
    <ligand>
        <name>FMN</name>
        <dbReference type="ChEBI" id="CHEBI:58210"/>
    </ligand>
</feature>
<dbReference type="InterPro" id="IPR000453">
    <property type="entry name" value="Chorismate_synth"/>
</dbReference>
<organism evidence="8 9">
    <name type="scientific">Rubritalea halochordaticola</name>
    <dbReference type="NCBI Taxonomy" id="714537"/>
    <lineage>
        <taxon>Bacteria</taxon>
        <taxon>Pseudomonadati</taxon>
        <taxon>Verrucomicrobiota</taxon>
        <taxon>Verrucomicrobiia</taxon>
        <taxon>Verrucomicrobiales</taxon>
        <taxon>Rubritaleaceae</taxon>
        <taxon>Rubritalea</taxon>
    </lineage>
</organism>
<evidence type="ECO:0000256" key="4">
    <source>
        <dbReference type="ARBA" id="ARBA00022605"/>
    </source>
</evidence>
<accession>A0ABP9V2A4</accession>
<evidence type="ECO:0000256" key="2">
    <source>
        <dbReference type="ARBA" id="ARBA00008014"/>
    </source>
</evidence>
<feature type="binding site" evidence="7">
    <location>
        <position position="286"/>
    </location>
    <ligand>
        <name>FMN</name>
        <dbReference type="ChEBI" id="CHEBI:58210"/>
    </ligand>
</feature>
<keyword evidence="7" id="KW-0288">FMN</keyword>
<keyword evidence="7" id="KW-0521">NADP</keyword>
<dbReference type="Proteomes" id="UP001424741">
    <property type="component" value="Unassembled WGS sequence"/>
</dbReference>
<feature type="binding site" evidence="7">
    <location>
        <begin position="301"/>
        <end position="305"/>
    </location>
    <ligand>
        <name>FMN</name>
        <dbReference type="ChEBI" id="CHEBI:58210"/>
    </ligand>
</feature>
<dbReference type="EC" id="4.2.3.5" evidence="3 7"/>
<evidence type="ECO:0000256" key="7">
    <source>
        <dbReference type="HAMAP-Rule" id="MF_00300"/>
    </source>
</evidence>
<dbReference type="PANTHER" id="PTHR21085:SF0">
    <property type="entry name" value="CHORISMATE SYNTHASE"/>
    <property type="match status" value="1"/>
</dbReference>
<keyword evidence="4 7" id="KW-0028">Amino-acid biosynthesis</keyword>
<dbReference type="NCBIfam" id="NF003793">
    <property type="entry name" value="PRK05382.1"/>
    <property type="match status" value="1"/>
</dbReference>
<dbReference type="PIRSF" id="PIRSF001456">
    <property type="entry name" value="Chorismate_synth"/>
    <property type="match status" value="1"/>
</dbReference>
<feature type="binding site" evidence="7">
    <location>
        <begin position="124"/>
        <end position="126"/>
    </location>
    <ligand>
        <name>FMN</name>
        <dbReference type="ChEBI" id="CHEBI:58210"/>
    </ligand>
</feature>
<protein>
    <recommendedName>
        <fullName evidence="3 7">Chorismate synthase</fullName>
        <shortName evidence="7">CS</shortName>
        <ecNumber evidence="3 7">4.2.3.5</ecNumber>
    </recommendedName>
    <alternativeName>
        <fullName evidence="7">5-enolpyruvylshikimate-3-phosphate phospholyase</fullName>
    </alternativeName>
</protein>
<comment type="caution">
    <text evidence="8">The sequence shown here is derived from an EMBL/GenBank/DDBJ whole genome shotgun (WGS) entry which is preliminary data.</text>
</comment>
<proteinExistence type="inferred from homology"/>
<keyword evidence="6 7" id="KW-0456">Lyase</keyword>
<keyword evidence="7" id="KW-0285">Flavoprotein</keyword>
<dbReference type="PANTHER" id="PTHR21085">
    <property type="entry name" value="CHORISMATE SYNTHASE"/>
    <property type="match status" value="1"/>
</dbReference>
<dbReference type="InterPro" id="IPR020541">
    <property type="entry name" value="Chorismate_synthase_CS"/>
</dbReference>
<comment type="similarity">
    <text evidence="2 7">Belongs to the chorismate synthase family.</text>
</comment>
<gene>
    <name evidence="7 8" type="primary">aroC</name>
    <name evidence="8" type="ORF">Rhal01_01406</name>
</gene>
<evidence type="ECO:0000313" key="9">
    <source>
        <dbReference type="Proteomes" id="UP001424741"/>
    </source>
</evidence>
<evidence type="ECO:0000313" key="8">
    <source>
        <dbReference type="EMBL" id="GAA5495231.1"/>
    </source>
</evidence>
<comment type="cofactor">
    <cofactor evidence="7">
        <name>FMNH2</name>
        <dbReference type="ChEBI" id="CHEBI:57618"/>
    </cofactor>
    <text evidence="7">Reduced FMN (FMNH(2)).</text>
</comment>
<dbReference type="NCBIfam" id="TIGR00033">
    <property type="entry name" value="aroC"/>
    <property type="match status" value="1"/>
</dbReference>
<dbReference type="RefSeq" id="WP_346188065.1">
    <property type="nucleotide sequence ID" value="NZ_BAABRL010000003.1"/>
</dbReference>
<dbReference type="EMBL" id="BAABRL010000003">
    <property type="protein sequence ID" value="GAA5495231.1"/>
    <property type="molecule type" value="Genomic_DNA"/>
</dbReference>